<comment type="caution">
    <text evidence="1">The sequence shown here is derived from an EMBL/GenBank/DDBJ whole genome shotgun (WGS) entry which is preliminary data.</text>
</comment>
<protein>
    <submittedName>
        <fullName evidence="1">Uncharacterized protein</fullName>
    </submittedName>
</protein>
<reference evidence="1" key="2">
    <citation type="submission" date="2022-01" db="EMBL/GenBank/DDBJ databases">
        <authorList>
            <person name="Yamashiro T."/>
            <person name="Shiraishi A."/>
            <person name="Satake H."/>
            <person name="Nakayama K."/>
        </authorList>
    </citation>
    <scope>NUCLEOTIDE SEQUENCE</scope>
</reference>
<evidence type="ECO:0000313" key="2">
    <source>
        <dbReference type="Proteomes" id="UP001151760"/>
    </source>
</evidence>
<keyword evidence="2" id="KW-1185">Reference proteome</keyword>
<gene>
    <name evidence="1" type="ORF">Tco_0840452</name>
</gene>
<organism evidence="1 2">
    <name type="scientific">Tanacetum coccineum</name>
    <dbReference type="NCBI Taxonomy" id="301880"/>
    <lineage>
        <taxon>Eukaryota</taxon>
        <taxon>Viridiplantae</taxon>
        <taxon>Streptophyta</taxon>
        <taxon>Embryophyta</taxon>
        <taxon>Tracheophyta</taxon>
        <taxon>Spermatophyta</taxon>
        <taxon>Magnoliopsida</taxon>
        <taxon>eudicotyledons</taxon>
        <taxon>Gunneridae</taxon>
        <taxon>Pentapetalae</taxon>
        <taxon>asterids</taxon>
        <taxon>campanulids</taxon>
        <taxon>Asterales</taxon>
        <taxon>Asteraceae</taxon>
        <taxon>Asteroideae</taxon>
        <taxon>Anthemideae</taxon>
        <taxon>Anthemidinae</taxon>
        <taxon>Tanacetum</taxon>
    </lineage>
</organism>
<reference evidence="1" key="1">
    <citation type="journal article" date="2022" name="Int. J. Mol. Sci.">
        <title>Draft Genome of Tanacetum Coccineum: Genomic Comparison of Closely Related Tanacetum-Family Plants.</title>
        <authorList>
            <person name="Yamashiro T."/>
            <person name="Shiraishi A."/>
            <person name="Nakayama K."/>
            <person name="Satake H."/>
        </authorList>
    </citation>
    <scope>NUCLEOTIDE SEQUENCE</scope>
</reference>
<accession>A0ABQ5ATL1</accession>
<name>A0ABQ5ATL1_9ASTR</name>
<evidence type="ECO:0000313" key="1">
    <source>
        <dbReference type="EMBL" id="GJT05990.1"/>
    </source>
</evidence>
<sequence>MESEIGHGLQVSLVSLFRMTALTVLIQRILVQYSPQFLLFPIRFFKSKKNLGMMHQGMVKANLETQIPKDSITFLDFGRKEFQTEVESVLAVDKFESSQSKFAIWVAAGFMVLSIENNRPETMSLRSSTSAETAWSGMSCTHFSYKPALFLD</sequence>
<dbReference type="EMBL" id="BQNB010012631">
    <property type="protein sequence ID" value="GJT05990.1"/>
    <property type="molecule type" value="Genomic_DNA"/>
</dbReference>
<dbReference type="Proteomes" id="UP001151760">
    <property type="component" value="Unassembled WGS sequence"/>
</dbReference>
<proteinExistence type="predicted"/>